<dbReference type="InterPro" id="IPR048538">
    <property type="entry name" value="Rrn7_cyclin_C"/>
</dbReference>
<evidence type="ECO:0000256" key="2">
    <source>
        <dbReference type="ARBA" id="ARBA00006899"/>
    </source>
</evidence>
<dbReference type="KEGG" id="tdl:TDEL_0E04450"/>
<dbReference type="InterPro" id="IPR033599">
    <property type="entry name" value="TAF1B/Rrn7"/>
</dbReference>
<dbReference type="FunCoup" id="G8ZVP4">
    <property type="interactions" value="63"/>
</dbReference>
<evidence type="ECO:0000256" key="4">
    <source>
        <dbReference type="ARBA" id="ARBA00022771"/>
    </source>
</evidence>
<keyword evidence="5" id="KW-0862">Zinc</keyword>
<evidence type="ECO:0000259" key="12">
    <source>
        <dbReference type="Pfam" id="PF20645"/>
    </source>
</evidence>
<dbReference type="GO" id="GO:0070860">
    <property type="term" value="C:RNA polymerase I core factor complex"/>
    <property type="evidence" value="ECO:0007669"/>
    <property type="project" value="EnsemblFungi"/>
</dbReference>
<dbReference type="HOGENOM" id="CLU_016553_3_1_1"/>
<organism evidence="13 14">
    <name type="scientific">Torulaspora delbrueckii</name>
    <name type="common">Yeast</name>
    <name type="synonym">Candida colliculosa</name>
    <dbReference type="NCBI Taxonomy" id="4950"/>
    <lineage>
        <taxon>Eukaryota</taxon>
        <taxon>Fungi</taxon>
        <taxon>Dikarya</taxon>
        <taxon>Ascomycota</taxon>
        <taxon>Saccharomycotina</taxon>
        <taxon>Saccharomycetes</taxon>
        <taxon>Saccharomycetales</taxon>
        <taxon>Saccharomycetaceae</taxon>
        <taxon>Torulaspora</taxon>
    </lineage>
</organism>
<dbReference type="Pfam" id="PF11781">
    <property type="entry name" value="Zn_ribbon_RRN7"/>
    <property type="match status" value="1"/>
</dbReference>
<dbReference type="InterPro" id="IPR021752">
    <property type="entry name" value="TF_Rrn7_Zf"/>
</dbReference>
<keyword evidence="6" id="KW-0805">Transcription regulation</keyword>
<dbReference type="GO" id="GO:0001164">
    <property type="term" value="F:RNA polymerase I core promoter sequence-specific DNA binding"/>
    <property type="evidence" value="ECO:0007669"/>
    <property type="project" value="EnsemblFungi"/>
</dbReference>
<sequence length="515" mass="59624">MSTYIRGPVCGVSNCPSRLWRIIDGRRTCQYGHVMEGDVEFNNEEDEVNAGVVTRRLNLTTSATGNFQSSLSGSQSQNLQRPAGGKKIYGSEANILFLKAFQLILKQQSSWLIREMNFPTEFDQIVKLIWMQYLKWINEEEVRQEPSESNSSDEEESSAYNSRMALGRFQLNMLSAVTIMYMAAVHLGLPVYTSDFVKWIASARFPYYKAIRKLPETWREKLPSSHLRLLEGEKPPNNGQIQAKICQTCFRTKFLKVFNGKVICEGLVLKLTMLAVLPPEFYFFTVGLITNLDIKSYYNLIEYPFLKFRKYNLWPELRTIGFFLLATRWLLMSDKETYPLQWIQSLSRRPHGTDTSRDATIDELLTGISSKREDGNVFEWSKGETSQYLKWIEDSFLSIQPDDPKMKIDHRIAKRKLLKIFPIDSDTTTSVTINADQSNFVEQLQEKYLYFLSEVESHWNEQIVEDEQQRLTSIMEFEKILIKEIAIAFALSMEQIVTAVQEISKWCSARSATNQ</sequence>
<dbReference type="InParanoid" id="G8ZVP4"/>
<dbReference type="Pfam" id="PF20644">
    <property type="entry name" value="Rrn7_cyclin_N"/>
    <property type="match status" value="1"/>
</dbReference>
<dbReference type="PANTHER" id="PTHR31576">
    <property type="entry name" value="TATA BOX-BINDING PROTEIN-ASSOCIATED FACTOR RNA POLYMERASE I SUBUNIT B"/>
    <property type="match status" value="1"/>
</dbReference>
<dbReference type="EMBL" id="HE616746">
    <property type="protein sequence ID" value="CCE92688.1"/>
    <property type="molecule type" value="Genomic_DNA"/>
</dbReference>
<proteinExistence type="inferred from homology"/>
<evidence type="ECO:0000313" key="14">
    <source>
        <dbReference type="Proteomes" id="UP000005627"/>
    </source>
</evidence>
<feature type="domain" description="Rrn7/TAF1B N-terminal cyclin" evidence="11">
    <location>
        <begin position="101"/>
        <end position="215"/>
    </location>
</feature>
<keyword evidence="8" id="KW-0804">Transcription</keyword>
<evidence type="ECO:0000256" key="7">
    <source>
        <dbReference type="ARBA" id="ARBA00023125"/>
    </source>
</evidence>
<evidence type="ECO:0000313" key="13">
    <source>
        <dbReference type="EMBL" id="CCE92688.1"/>
    </source>
</evidence>
<evidence type="ECO:0000256" key="5">
    <source>
        <dbReference type="ARBA" id="ARBA00022833"/>
    </source>
</evidence>
<dbReference type="eggNOG" id="ENOG502RYCI">
    <property type="taxonomic scope" value="Eukaryota"/>
</dbReference>
<dbReference type="STRING" id="1076872.G8ZVP4"/>
<feature type="domain" description="RRN7-type" evidence="10">
    <location>
        <begin position="5"/>
        <end position="37"/>
    </location>
</feature>
<dbReference type="OrthoDB" id="428577at2759"/>
<evidence type="ECO:0000256" key="3">
    <source>
        <dbReference type="ARBA" id="ARBA00022723"/>
    </source>
</evidence>
<dbReference type="AlphaFoldDB" id="G8ZVP4"/>
<evidence type="ECO:0000256" key="1">
    <source>
        <dbReference type="ARBA" id="ARBA00004604"/>
    </source>
</evidence>
<dbReference type="InterPro" id="IPR048540">
    <property type="entry name" value="Rrn7_cyclin_N"/>
</dbReference>
<feature type="domain" description="Rrn7/TAF1B C-terminal cyclin" evidence="12">
    <location>
        <begin position="235"/>
        <end position="395"/>
    </location>
</feature>
<keyword evidence="9" id="KW-0539">Nucleus</keyword>
<keyword evidence="3" id="KW-0479">Metal-binding</keyword>
<evidence type="ECO:0008006" key="15">
    <source>
        <dbReference type="Google" id="ProtNLM"/>
    </source>
</evidence>
<dbReference type="Pfam" id="PF20645">
    <property type="entry name" value="Rrn7_cyclin_C"/>
    <property type="match status" value="1"/>
</dbReference>
<keyword evidence="4" id="KW-0863">Zinc-finger</keyword>
<evidence type="ECO:0000259" key="10">
    <source>
        <dbReference type="Pfam" id="PF11781"/>
    </source>
</evidence>
<dbReference type="RefSeq" id="XP_003681899.1">
    <property type="nucleotide sequence ID" value="XM_003681851.1"/>
</dbReference>
<evidence type="ECO:0000256" key="8">
    <source>
        <dbReference type="ARBA" id="ARBA00023163"/>
    </source>
</evidence>
<dbReference type="GO" id="GO:0017025">
    <property type="term" value="F:TBP-class protein binding"/>
    <property type="evidence" value="ECO:0007669"/>
    <property type="project" value="EnsemblFungi"/>
</dbReference>
<accession>G8ZVP4</accession>
<evidence type="ECO:0000256" key="9">
    <source>
        <dbReference type="ARBA" id="ARBA00023242"/>
    </source>
</evidence>
<dbReference type="GO" id="GO:0008270">
    <property type="term" value="F:zinc ion binding"/>
    <property type="evidence" value="ECO:0007669"/>
    <property type="project" value="UniProtKB-KW"/>
</dbReference>
<protein>
    <recommendedName>
        <fullName evidence="15">RRN7-type domain-containing protein</fullName>
    </recommendedName>
</protein>
<dbReference type="Proteomes" id="UP000005627">
    <property type="component" value="Chromosome 5"/>
</dbReference>
<keyword evidence="7" id="KW-0238">DNA-binding</keyword>
<comment type="similarity">
    <text evidence="2">Belongs to the RRN7/TAF1B family.</text>
</comment>
<keyword evidence="14" id="KW-1185">Reference proteome</keyword>
<dbReference type="GO" id="GO:0042790">
    <property type="term" value="P:nucleolar large rRNA transcription by RNA polymerase I"/>
    <property type="evidence" value="ECO:0007669"/>
    <property type="project" value="EnsemblFungi"/>
</dbReference>
<dbReference type="PANTHER" id="PTHR31576:SF2">
    <property type="entry name" value="TATA BOX-BINDING PROTEIN-ASSOCIATED FACTOR RNA POLYMERASE I SUBUNIT B"/>
    <property type="match status" value="1"/>
</dbReference>
<dbReference type="GeneID" id="11504089"/>
<name>G8ZVP4_TORDE</name>
<evidence type="ECO:0000259" key="11">
    <source>
        <dbReference type="Pfam" id="PF20644"/>
    </source>
</evidence>
<gene>
    <name evidence="13" type="primary">TDEL0E04450</name>
    <name evidence="13" type="ORF">TDEL_0E04450</name>
</gene>
<comment type="subcellular location">
    <subcellularLocation>
        <location evidence="1">Nucleus</location>
        <location evidence="1">Nucleolus</location>
    </subcellularLocation>
</comment>
<reference evidence="13 14" key="1">
    <citation type="journal article" date="2011" name="Proc. Natl. Acad. Sci. U.S.A.">
        <title>Evolutionary erosion of yeast sex chromosomes by mating-type switching accidents.</title>
        <authorList>
            <person name="Gordon J.L."/>
            <person name="Armisen D."/>
            <person name="Proux-Wera E."/>
            <person name="Oheigeartaigh S.S."/>
            <person name="Byrne K.P."/>
            <person name="Wolfe K.H."/>
        </authorList>
    </citation>
    <scope>NUCLEOTIDE SEQUENCE [LARGE SCALE GENOMIC DNA]</scope>
    <source>
        <strain evidence="14">ATCC 10662 / CBS 1146 / NBRC 0425 / NCYC 2629 / NRRL Y-866</strain>
    </source>
</reference>
<evidence type="ECO:0000256" key="6">
    <source>
        <dbReference type="ARBA" id="ARBA00023015"/>
    </source>
</evidence>